<dbReference type="PANTHER" id="PTHR48078:SF6">
    <property type="entry name" value="L-THREONINE DEHYDRATASE CATABOLIC TDCB"/>
    <property type="match status" value="1"/>
</dbReference>
<comment type="function">
    <text evidence="7">Catalyzes the anaerobic formation of alpha-ketobutyrate and ammonia from threonine in a two-step reaction. The first step involved a dehydration of threonine and a production of enamine intermediates (aminocrotonate), which tautomerizes to its imine form (iminobutyrate). Both intermediates are unstable and short-lived. The second step is the nonenzymatic hydrolysis of the enamine/imine intermediates to form 2-ketobutyrate and free ammonia. In the low water environment of the cell, the second step is accelerated by RidA.</text>
</comment>
<dbReference type="SUPFAM" id="SSF53686">
    <property type="entry name" value="Tryptophan synthase beta subunit-like PLP-dependent enzymes"/>
    <property type="match status" value="1"/>
</dbReference>
<keyword evidence="6" id="KW-0456">Lyase</keyword>
<protein>
    <recommendedName>
        <fullName evidence="4">threonine ammonia-lyase</fullName>
        <ecNumber evidence="4">4.3.1.19</ecNumber>
    </recommendedName>
    <alternativeName>
        <fullName evidence="8">Threonine deaminase</fullName>
    </alternativeName>
</protein>
<dbReference type="PANTHER" id="PTHR48078">
    <property type="entry name" value="THREONINE DEHYDRATASE, MITOCHONDRIAL-RELATED"/>
    <property type="match status" value="1"/>
</dbReference>
<dbReference type="InterPro" id="IPR001926">
    <property type="entry name" value="TrpB-like_PALP"/>
</dbReference>
<feature type="domain" description="Tryptophan synthase beta chain-like PALP" evidence="9">
    <location>
        <begin position="35"/>
        <end position="323"/>
    </location>
</feature>
<reference evidence="10 11" key="1">
    <citation type="submission" date="2018-07" db="EMBL/GenBank/DDBJ databases">
        <title>Complete genome sequence of Psychrobacillus sp. PB01, isolated from iceberg, and comparative genome analysis of Psychrobacillus strains.</title>
        <authorList>
            <person name="Lee P.C."/>
        </authorList>
    </citation>
    <scope>NUCLEOTIDE SEQUENCE [LARGE SCALE GENOMIC DNA]</scope>
    <source>
        <strain evidence="10 11">PB01</strain>
    </source>
</reference>
<evidence type="ECO:0000256" key="1">
    <source>
        <dbReference type="ARBA" id="ARBA00001274"/>
    </source>
</evidence>
<comment type="catalytic activity">
    <reaction evidence="1">
        <text>L-threonine = 2-oxobutanoate + NH4(+)</text>
        <dbReference type="Rhea" id="RHEA:22108"/>
        <dbReference type="ChEBI" id="CHEBI:16763"/>
        <dbReference type="ChEBI" id="CHEBI:28938"/>
        <dbReference type="ChEBI" id="CHEBI:57926"/>
        <dbReference type="EC" id="4.3.1.19"/>
    </reaction>
</comment>
<dbReference type="CDD" id="cd01562">
    <property type="entry name" value="Thr-dehyd"/>
    <property type="match status" value="1"/>
</dbReference>
<dbReference type="InterPro" id="IPR036052">
    <property type="entry name" value="TrpB-like_PALP_sf"/>
</dbReference>
<dbReference type="InterPro" id="IPR000634">
    <property type="entry name" value="Ser/Thr_deHydtase_PyrdxlP-BS"/>
</dbReference>
<evidence type="ECO:0000259" key="9">
    <source>
        <dbReference type="Pfam" id="PF00291"/>
    </source>
</evidence>
<dbReference type="EMBL" id="CP031223">
    <property type="protein sequence ID" value="QFG01106.1"/>
    <property type="molecule type" value="Genomic_DNA"/>
</dbReference>
<evidence type="ECO:0000256" key="3">
    <source>
        <dbReference type="ARBA" id="ARBA00010869"/>
    </source>
</evidence>
<dbReference type="InterPro" id="IPR050147">
    <property type="entry name" value="Ser/Thr_Dehydratase"/>
</dbReference>
<dbReference type="GO" id="GO:0030170">
    <property type="term" value="F:pyridoxal phosphate binding"/>
    <property type="evidence" value="ECO:0007669"/>
    <property type="project" value="InterPro"/>
</dbReference>
<dbReference type="EC" id="4.3.1.19" evidence="4"/>
<evidence type="ECO:0000313" key="11">
    <source>
        <dbReference type="Proteomes" id="UP000325517"/>
    </source>
</evidence>
<dbReference type="Proteomes" id="UP000325517">
    <property type="component" value="Chromosome"/>
</dbReference>
<dbReference type="KEGG" id="psyo:PB01_04865"/>
<dbReference type="OrthoDB" id="9811476at2"/>
<dbReference type="Gene3D" id="3.40.50.1100">
    <property type="match status" value="2"/>
</dbReference>
<dbReference type="GO" id="GO:0009097">
    <property type="term" value="P:isoleucine biosynthetic process"/>
    <property type="evidence" value="ECO:0007669"/>
    <property type="project" value="TreeGrafter"/>
</dbReference>
<organism evidence="10 11">
    <name type="scientific">Psychrobacillus glaciei</name>
    <dbReference type="NCBI Taxonomy" id="2283160"/>
    <lineage>
        <taxon>Bacteria</taxon>
        <taxon>Bacillati</taxon>
        <taxon>Bacillota</taxon>
        <taxon>Bacilli</taxon>
        <taxon>Bacillales</taxon>
        <taxon>Bacillaceae</taxon>
        <taxon>Psychrobacillus</taxon>
    </lineage>
</organism>
<comment type="similarity">
    <text evidence="3">Belongs to the serine/threonine dehydratase family.</text>
</comment>
<dbReference type="GO" id="GO:0006565">
    <property type="term" value="P:L-serine catabolic process"/>
    <property type="evidence" value="ECO:0007669"/>
    <property type="project" value="TreeGrafter"/>
</dbReference>
<dbReference type="GO" id="GO:0006567">
    <property type="term" value="P:L-threonine catabolic process"/>
    <property type="evidence" value="ECO:0007669"/>
    <property type="project" value="TreeGrafter"/>
</dbReference>
<evidence type="ECO:0000313" key="10">
    <source>
        <dbReference type="EMBL" id="QFG01106.1"/>
    </source>
</evidence>
<sequence>MHGFWTFEKNKLGDGFVGNSYDTVGLYRASEKVAEFIHRTPCKKSSTLNETTGKQVFLKMENLQKTGSFKIRGAMNKVSQLTDEECARGLIAASAGNHAQGVAYAGKVRNFPVTIFMPIGTPVAKVNATKGYGATVKLIGQNFDETYVAAREEQLRTGANFIHPFDDLAVIEGQATVAMEMLQQRPEIDTIVVPAGGGGLLAGTLLAVKSIRPDIRVIGVQSQNAAAIAIAYKGMADGLIPFQGKTIAEGINVKTPGKLTMNIIHTLVDDMITVTEQEIASAILFILEREKTLIEGAGAAAVAAVLNHHIPSSASNIGIIVSGGNFDISKLAECQQMSIQVPLAK</sequence>
<evidence type="ECO:0000256" key="5">
    <source>
        <dbReference type="ARBA" id="ARBA00022898"/>
    </source>
</evidence>
<keyword evidence="11" id="KW-1185">Reference proteome</keyword>
<dbReference type="PROSITE" id="PS00165">
    <property type="entry name" value="DEHYDRATASE_SER_THR"/>
    <property type="match status" value="1"/>
</dbReference>
<comment type="cofactor">
    <cofactor evidence="2">
        <name>pyridoxal 5'-phosphate</name>
        <dbReference type="ChEBI" id="CHEBI:597326"/>
    </cofactor>
</comment>
<evidence type="ECO:0000256" key="4">
    <source>
        <dbReference type="ARBA" id="ARBA00012096"/>
    </source>
</evidence>
<evidence type="ECO:0000256" key="7">
    <source>
        <dbReference type="ARBA" id="ARBA00025527"/>
    </source>
</evidence>
<accession>A0A5J6SSX8</accession>
<evidence type="ECO:0000256" key="8">
    <source>
        <dbReference type="ARBA" id="ARBA00031427"/>
    </source>
</evidence>
<proteinExistence type="inferred from homology"/>
<gene>
    <name evidence="10" type="ORF">PB01_04865</name>
</gene>
<evidence type="ECO:0000256" key="2">
    <source>
        <dbReference type="ARBA" id="ARBA00001933"/>
    </source>
</evidence>
<dbReference type="AlphaFoldDB" id="A0A5J6SSX8"/>
<evidence type="ECO:0000256" key="6">
    <source>
        <dbReference type="ARBA" id="ARBA00023239"/>
    </source>
</evidence>
<dbReference type="FunFam" id="3.40.50.1100:FF:000007">
    <property type="entry name" value="L-threonine dehydratase catabolic TdcB"/>
    <property type="match status" value="1"/>
</dbReference>
<keyword evidence="5" id="KW-0663">Pyridoxal phosphate</keyword>
<dbReference type="GO" id="GO:0004794">
    <property type="term" value="F:threonine deaminase activity"/>
    <property type="evidence" value="ECO:0007669"/>
    <property type="project" value="UniProtKB-EC"/>
</dbReference>
<name>A0A5J6SSX8_9BACI</name>
<dbReference type="GO" id="GO:0003941">
    <property type="term" value="F:L-serine ammonia-lyase activity"/>
    <property type="evidence" value="ECO:0007669"/>
    <property type="project" value="TreeGrafter"/>
</dbReference>
<dbReference type="Pfam" id="PF00291">
    <property type="entry name" value="PALP"/>
    <property type="match status" value="1"/>
</dbReference>